<dbReference type="OrthoDB" id="9812409at2"/>
<sequence length="155" mass="15713">MMAHLWPSFGIGVVTGMRSMTALAALTWAASLGRTRLRGIPAGAEARGLATLAALAEMAGDKMPFAPDRRIVPSLLVRLGVGAVGGAALTRRGVSPGEGALAGMTGAVLGTWLGRAARGGTTHSGSDWARALGEDVLAAGLTVTLIHSMERSGRV</sequence>
<organism evidence="1 2">
    <name type="scientific">Roseicella aquatilis</name>
    <dbReference type="NCBI Taxonomy" id="2527868"/>
    <lineage>
        <taxon>Bacteria</taxon>
        <taxon>Pseudomonadati</taxon>
        <taxon>Pseudomonadota</taxon>
        <taxon>Alphaproteobacteria</taxon>
        <taxon>Acetobacterales</taxon>
        <taxon>Roseomonadaceae</taxon>
        <taxon>Roseicella</taxon>
    </lineage>
</organism>
<dbReference type="AlphaFoldDB" id="A0A4R4D563"/>
<gene>
    <name evidence="1" type="ORF">EXY23_24115</name>
</gene>
<keyword evidence="2" id="KW-1185">Reference proteome</keyword>
<evidence type="ECO:0000313" key="1">
    <source>
        <dbReference type="EMBL" id="TCZ53910.1"/>
    </source>
</evidence>
<protein>
    <recommendedName>
        <fullName evidence="3">DUF4126 domain-containing protein</fullName>
    </recommendedName>
</protein>
<dbReference type="EMBL" id="SKBM01000036">
    <property type="protein sequence ID" value="TCZ53910.1"/>
    <property type="molecule type" value="Genomic_DNA"/>
</dbReference>
<proteinExistence type="predicted"/>
<accession>A0A4R4D563</accession>
<evidence type="ECO:0000313" key="2">
    <source>
        <dbReference type="Proteomes" id="UP000295023"/>
    </source>
</evidence>
<dbReference type="Proteomes" id="UP000295023">
    <property type="component" value="Unassembled WGS sequence"/>
</dbReference>
<comment type="caution">
    <text evidence="1">The sequence shown here is derived from an EMBL/GenBank/DDBJ whole genome shotgun (WGS) entry which is preliminary data.</text>
</comment>
<name>A0A4R4D563_9PROT</name>
<evidence type="ECO:0008006" key="3">
    <source>
        <dbReference type="Google" id="ProtNLM"/>
    </source>
</evidence>
<reference evidence="1 2" key="1">
    <citation type="submission" date="2019-03" db="EMBL/GenBank/DDBJ databases">
        <title>Paracraurococcus aquatilis NE82 genome sequence.</title>
        <authorList>
            <person name="Zhao Y."/>
            <person name="Du Z."/>
        </authorList>
    </citation>
    <scope>NUCLEOTIDE SEQUENCE [LARGE SCALE GENOMIC DNA]</scope>
    <source>
        <strain evidence="1 2">NE82</strain>
    </source>
</reference>